<reference evidence="2 3" key="1">
    <citation type="journal article" date="2016" name="Front. Microbiol.">
        <title>Comparative Genomics Analysis of Streptomyces Species Reveals Their Adaptation to the Marine Environment and Their Diversity at the Genomic Level.</title>
        <authorList>
            <person name="Tian X."/>
            <person name="Zhang Z."/>
            <person name="Yang T."/>
            <person name="Chen M."/>
            <person name="Li J."/>
            <person name="Chen F."/>
            <person name="Yang J."/>
            <person name="Li W."/>
            <person name="Zhang B."/>
            <person name="Zhang Z."/>
            <person name="Wu J."/>
            <person name="Zhang C."/>
            <person name="Long L."/>
            <person name="Xiao J."/>
        </authorList>
    </citation>
    <scope>NUCLEOTIDE SEQUENCE [LARGE SCALE GENOMIC DNA]</scope>
    <source>
        <strain evidence="2 3">SCSIO 02100</strain>
    </source>
</reference>
<dbReference type="RefSeq" id="WP_070195617.1">
    <property type="nucleotide sequence ID" value="NZ_LJGU01000113.1"/>
</dbReference>
<sequence length="111" mass="11347">MAPRTDNRLLDSPMRPVVCRACGARVAARKSSWEQTSVQWDSEALSACAERRLLPSGSRSGVGGPGSSGSGISGPDPGGPGFRGCRALAATIREAAAAGEIPVREELPADG</sequence>
<dbReference type="STRING" id="1075402.AN216_06450"/>
<dbReference type="AlphaFoldDB" id="A0A1E7KKY0"/>
<evidence type="ECO:0000313" key="3">
    <source>
        <dbReference type="Proteomes" id="UP000176101"/>
    </source>
</evidence>
<feature type="compositionally biased region" description="Gly residues" evidence="1">
    <location>
        <begin position="60"/>
        <end position="72"/>
    </location>
</feature>
<accession>A0A1E7KKY0</accession>
<feature type="region of interest" description="Disordered" evidence="1">
    <location>
        <begin position="54"/>
        <end position="85"/>
    </location>
</feature>
<proteinExistence type="predicted"/>
<name>A0A1E7KKY0_9ACTN</name>
<dbReference type="PATRIC" id="fig|1075402.3.peg.4082"/>
<evidence type="ECO:0008006" key="4">
    <source>
        <dbReference type="Google" id="ProtNLM"/>
    </source>
</evidence>
<gene>
    <name evidence="2" type="ORF">AN216_06450</name>
</gene>
<protein>
    <recommendedName>
        <fullName evidence="4">Ferredoxin</fullName>
    </recommendedName>
</protein>
<evidence type="ECO:0000256" key="1">
    <source>
        <dbReference type="SAM" id="MobiDB-lite"/>
    </source>
</evidence>
<dbReference type="Proteomes" id="UP000176101">
    <property type="component" value="Unassembled WGS sequence"/>
</dbReference>
<comment type="caution">
    <text evidence="2">The sequence shown here is derived from an EMBL/GenBank/DDBJ whole genome shotgun (WGS) entry which is preliminary data.</text>
</comment>
<organism evidence="2 3">
    <name type="scientific">Streptomyces oceani</name>
    <dbReference type="NCBI Taxonomy" id="1075402"/>
    <lineage>
        <taxon>Bacteria</taxon>
        <taxon>Bacillati</taxon>
        <taxon>Actinomycetota</taxon>
        <taxon>Actinomycetes</taxon>
        <taxon>Kitasatosporales</taxon>
        <taxon>Streptomycetaceae</taxon>
        <taxon>Streptomyces</taxon>
    </lineage>
</organism>
<dbReference type="EMBL" id="LJGU01000113">
    <property type="protein sequence ID" value="OEV04544.1"/>
    <property type="molecule type" value="Genomic_DNA"/>
</dbReference>
<evidence type="ECO:0000313" key="2">
    <source>
        <dbReference type="EMBL" id="OEV04544.1"/>
    </source>
</evidence>
<keyword evidence="3" id="KW-1185">Reference proteome</keyword>